<dbReference type="GeneID" id="17252307"/>
<dbReference type="KEGG" id="ehx:EMIHUDRAFT_222383"/>
<protein>
    <recommendedName>
        <fullName evidence="4">Transmembrane protein 135 N-terminal domain-containing protein</fullName>
    </recommendedName>
</protein>
<dbReference type="RefSeq" id="XP_005793094.1">
    <property type="nucleotide sequence ID" value="XM_005793037.1"/>
</dbReference>
<keyword evidence="1" id="KW-1133">Transmembrane helix</keyword>
<dbReference type="RefSeq" id="XP_005758612.1">
    <property type="nucleotide sequence ID" value="XM_005758555.1"/>
</dbReference>
<keyword evidence="1" id="KW-0472">Membrane</keyword>
<evidence type="ECO:0000256" key="1">
    <source>
        <dbReference type="SAM" id="Phobius"/>
    </source>
</evidence>
<reference evidence="3" key="1">
    <citation type="journal article" date="2013" name="Nature">
        <title>Pan genome of the phytoplankton Emiliania underpins its global distribution.</title>
        <authorList>
            <person name="Read B.A."/>
            <person name="Kegel J."/>
            <person name="Klute M.J."/>
            <person name="Kuo A."/>
            <person name="Lefebvre S.C."/>
            <person name="Maumus F."/>
            <person name="Mayer C."/>
            <person name="Miller J."/>
            <person name="Monier A."/>
            <person name="Salamov A."/>
            <person name="Young J."/>
            <person name="Aguilar M."/>
            <person name="Claverie J.M."/>
            <person name="Frickenhaus S."/>
            <person name="Gonzalez K."/>
            <person name="Herman E.K."/>
            <person name="Lin Y.C."/>
            <person name="Napier J."/>
            <person name="Ogata H."/>
            <person name="Sarno A.F."/>
            <person name="Shmutz J."/>
            <person name="Schroeder D."/>
            <person name="de Vargas C."/>
            <person name="Verret F."/>
            <person name="von Dassow P."/>
            <person name="Valentin K."/>
            <person name="Van de Peer Y."/>
            <person name="Wheeler G."/>
            <person name="Dacks J.B."/>
            <person name="Delwiche C.F."/>
            <person name="Dyhrman S.T."/>
            <person name="Glockner G."/>
            <person name="John U."/>
            <person name="Richards T."/>
            <person name="Worden A.Z."/>
            <person name="Zhang X."/>
            <person name="Grigoriev I.V."/>
            <person name="Allen A.E."/>
            <person name="Bidle K."/>
            <person name="Borodovsky M."/>
            <person name="Bowler C."/>
            <person name="Brownlee C."/>
            <person name="Cock J.M."/>
            <person name="Elias M."/>
            <person name="Gladyshev V.N."/>
            <person name="Groth M."/>
            <person name="Guda C."/>
            <person name="Hadaegh A."/>
            <person name="Iglesias-Rodriguez M.D."/>
            <person name="Jenkins J."/>
            <person name="Jones B.M."/>
            <person name="Lawson T."/>
            <person name="Leese F."/>
            <person name="Lindquist E."/>
            <person name="Lobanov A."/>
            <person name="Lomsadze A."/>
            <person name="Malik S.B."/>
            <person name="Marsh M.E."/>
            <person name="Mackinder L."/>
            <person name="Mock T."/>
            <person name="Mueller-Roeber B."/>
            <person name="Pagarete A."/>
            <person name="Parker M."/>
            <person name="Probert I."/>
            <person name="Quesneville H."/>
            <person name="Raines C."/>
            <person name="Rensing S.A."/>
            <person name="Riano-Pachon D.M."/>
            <person name="Richier S."/>
            <person name="Rokitta S."/>
            <person name="Shiraiwa Y."/>
            <person name="Soanes D.M."/>
            <person name="van der Giezen M."/>
            <person name="Wahlund T.M."/>
            <person name="Williams B."/>
            <person name="Wilson W."/>
            <person name="Wolfe G."/>
            <person name="Wurch L.L."/>
        </authorList>
    </citation>
    <scope>NUCLEOTIDE SEQUENCE</scope>
</reference>
<keyword evidence="3" id="KW-1185">Reference proteome</keyword>
<name>A0A0D3I4J8_EMIH1</name>
<organism evidence="2 3">
    <name type="scientific">Emiliania huxleyi (strain CCMP1516)</name>
    <dbReference type="NCBI Taxonomy" id="280463"/>
    <lineage>
        <taxon>Eukaryota</taxon>
        <taxon>Haptista</taxon>
        <taxon>Haptophyta</taxon>
        <taxon>Prymnesiophyceae</taxon>
        <taxon>Isochrysidales</taxon>
        <taxon>Noelaerhabdaceae</taxon>
        <taxon>Emiliania</taxon>
    </lineage>
</organism>
<dbReference type="HOGENOM" id="CLU_1028302_0_0_1"/>
<dbReference type="EnsemblProtists" id="EOD06183">
    <property type="protein sequence ID" value="EOD06183"/>
    <property type="gene ID" value="EMIHUDRAFT_219539"/>
</dbReference>
<proteinExistence type="predicted"/>
<sequence>MLAILAVSTPVVNLPVSGRLLSSDDFKRAGRVFAPVAAAFAPGTKAATRAGAARDFILAAAVSAAAVEAAQFCAVFLLSWWLGFGAPVGRAPRPYIPGSKRLNAAILCALASRSLTRPLRLLAELSLVSPALRQLRRRRPKARAVFAAGQLVATSAASAALLFAVATADRLVAPPAVASAVPVAVFCRAVYARTVGALGGWVGVTIPSPAAVQAAVKALCVSACDVGRWWAGIAASLGEAARQVKPLRALLDLAETDAWLADALSRLFWQR</sequence>
<reference evidence="2" key="2">
    <citation type="submission" date="2024-10" db="UniProtKB">
        <authorList>
            <consortium name="EnsemblProtists"/>
        </authorList>
    </citation>
    <scope>IDENTIFICATION</scope>
</reference>
<dbReference type="EnsemblProtists" id="EOD40665">
    <property type="protein sequence ID" value="EOD40665"/>
    <property type="gene ID" value="EMIHUDRAFT_222383"/>
</dbReference>
<dbReference type="Proteomes" id="UP000013827">
    <property type="component" value="Unassembled WGS sequence"/>
</dbReference>
<accession>A0A0D3I4J8</accession>
<evidence type="ECO:0000313" key="3">
    <source>
        <dbReference type="Proteomes" id="UP000013827"/>
    </source>
</evidence>
<feature type="transmembrane region" description="Helical" evidence="1">
    <location>
        <begin position="144"/>
        <end position="166"/>
    </location>
</feature>
<feature type="transmembrane region" description="Helical" evidence="1">
    <location>
        <begin position="172"/>
        <end position="191"/>
    </location>
</feature>
<evidence type="ECO:0000313" key="2">
    <source>
        <dbReference type="EnsemblProtists" id="EOD06183"/>
    </source>
</evidence>
<keyword evidence="1" id="KW-0812">Transmembrane</keyword>
<dbReference type="AlphaFoldDB" id="A0A0D3I4J8"/>
<dbReference type="KEGG" id="ehx:EMIHUDRAFT_219539"/>
<dbReference type="PaxDb" id="2903-EOD06183"/>
<evidence type="ECO:0008006" key="4">
    <source>
        <dbReference type="Google" id="ProtNLM"/>
    </source>
</evidence>
<dbReference type="GeneID" id="17285935"/>